<keyword evidence="1" id="KW-0812">Transmembrane</keyword>
<evidence type="ECO:0000256" key="1">
    <source>
        <dbReference type="SAM" id="Phobius"/>
    </source>
</evidence>
<keyword evidence="1" id="KW-1133">Transmembrane helix</keyword>
<comment type="caution">
    <text evidence="2">The sequence shown here is derived from an EMBL/GenBank/DDBJ whole genome shotgun (WGS) entry which is preliminary data.</text>
</comment>
<evidence type="ECO:0000313" key="2">
    <source>
        <dbReference type="EMBL" id="PSL37891.1"/>
    </source>
</evidence>
<keyword evidence="5" id="KW-1185">Reference proteome</keyword>
<evidence type="ECO:0000313" key="3">
    <source>
        <dbReference type="EMBL" id="RUQ87539.1"/>
    </source>
</evidence>
<feature type="transmembrane region" description="Helical" evidence="1">
    <location>
        <begin position="84"/>
        <end position="104"/>
    </location>
</feature>
<dbReference type="RefSeq" id="WP_106562971.1">
    <property type="nucleotide sequence ID" value="NZ_PYAU01000001.1"/>
</dbReference>
<evidence type="ECO:0000313" key="4">
    <source>
        <dbReference type="Proteomes" id="UP000241203"/>
    </source>
</evidence>
<accession>A0A2P8GVA3</accession>
<dbReference type="AlphaFoldDB" id="A0A2P8GVA3"/>
<reference evidence="2 4" key="1">
    <citation type="submission" date="2018-03" db="EMBL/GenBank/DDBJ databases">
        <title>Genomic Encyclopedia of Archaeal and Bacterial Type Strains, Phase II (KMG-II): from individual species to whole genera.</title>
        <authorList>
            <person name="Goeker M."/>
        </authorList>
    </citation>
    <scope>NUCLEOTIDE SEQUENCE [LARGE SCALE GENOMIC DNA]</scope>
    <source>
        <strain evidence="2 4">DSM 21548</strain>
    </source>
</reference>
<organism evidence="2 4">
    <name type="scientific">Labedella gwakjiensis</name>
    <dbReference type="NCBI Taxonomy" id="390269"/>
    <lineage>
        <taxon>Bacteria</taxon>
        <taxon>Bacillati</taxon>
        <taxon>Actinomycetota</taxon>
        <taxon>Actinomycetes</taxon>
        <taxon>Micrococcales</taxon>
        <taxon>Microbacteriaceae</taxon>
        <taxon>Labedella</taxon>
    </lineage>
</organism>
<sequence>MTLQTVRYTGAREVPAIRTGLAVVLFGLGIAITCVRFPPADAAGWIAQSLHVPLGVPFLIAALLFGSAAWLLGTSGTRFRALRFIALVAAAVSALIGVLAVAAFV</sequence>
<keyword evidence="1" id="KW-0472">Membrane</keyword>
<gene>
    <name evidence="2" type="ORF">CLV49_1499</name>
    <name evidence="3" type="ORF">ELQ93_11705</name>
</gene>
<feature type="transmembrane region" description="Helical" evidence="1">
    <location>
        <begin position="50"/>
        <end position="72"/>
    </location>
</feature>
<proteinExistence type="predicted"/>
<protein>
    <submittedName>
        <fullName evidence="2">Uncharacterized protein</fullName>
    </submittedName>
</protein>
<name>A0A2P8GVA3_9MICO</name>
<dbReference type="EMBL" id="PYAU01000001">
    <property type="protein sequence ID" value="PSL37891.1"/>
    <property type="molecule type" value="Genomic_DNA"/>
</dbReference>
<evidence type="ECO:0000313" key="5">
    <source>
        <dbReference type="Proteomes" id="UP000268291"/>
    </source>
</evidence>
<dbReference type="EMBL" id="RZGY01000001">
    <property type="protein sequence ID" value="RUQ87539.1"/>
    <property type="molecule type" value="Genomic_DNA"/>
</dbReference>
<dbReference type="OrthoDB" id="5123825at2"/>
<dbReference type="Proteomes" id="UP000241203">
    <property type="component" value="Unassembled WGS sequence"/>
</dbReference>
<feature type="transmembrane region" description="Helical" evidence="1">
    <location>
        <begin position="20"/>
        <end position="38"/>
    </location>
</feature>
<reference evidence="3 5" key="2">
    <citation type="submission" date="2018-12" db="EMBL/GenBank/DDBJ databases">
        <authorList>
            <person name="hu s."/>
            <person name="Xu Y."/>
            <person name="Xu B."/>
            <person name="Li F."/>
        </authorList>
    </citation>
    <scope>NUCLEOTIDE SEQUENCE [LARGE SCALE GENOMIC DNA]</scope>
    <source>
        <strain evidence="3 5">KSW2-17</strain>
    </source>
</reference>
<dbReference type="Proteomes" id="UP000268291">
    <property type="component" value="Unassembled WGS sequence"/>
</dbReference>